<proteinExistence type="predicted"/>
<sequence length="177" mass="18932">MAIQNRRGPVIKLDPNKLLPAEFAAALDAEELHFCFTPGETKQVAFNEDVLELVDSHTGEVVATLTANVKRAVTDAESATEYANTSAQKAVEKSMLAESAANNANTVAEDLVTRKNAGEFTGPQGPPGETGANGIVTTMEGQYGFEIREGHLYLVYPDGTTPPDMRIDDSGHLILTI</sequence>
<accession>A0A8S5MFK9</accession>
<dbReference type="EMBL" id="BK014895">
    <property type="protein sequence ID" value="DAD81125.1"/>
    <property type="molecule type" value="Genomic_DNA"/>
</dbReference>
<evidence type="ECO:0000313" key="1">
    <source>
        <dbReference type="EMBL" id="DAD81125.1"/>
    </source>
</evidence>
<name>A0A8S5MFK9_9CAUD</name>
<reference evidence="1" key="1">
    <citation type="journal article" date="2021" name="Proc. Natl. Acad. Sci. U.S.A.">
        <title>A Catalog of Tens of Thousands of Viruses from Human Metagenomes Reveals Hidden Associations with Chronic Diseases.</title>
        <authorList>
            <person name="Tisza M.J."/>
            <person name="Buck C.B."/>
        </authorList>
    </citation>
    <scope>NUCLEOTIDE SEQUENCE</scope>
    <source>
        <strain evidence="1">Ctq1q8</strain>
    </source>
</reference>
<organism evidence="1">
    <name type="scientific">Siphoviridae sp. ctq1q8</name>
    <dbReference type="NCBI Taxonomy" id="2826467"/>
    <lineage>
        <taxon>Viruses</taxon>
        <taxon>Duplodnaviria</taxon>
        <taxon>Heunggongvirae</taxon>
        <taxon>Uroviricota</taxon>
        <taxon>Caudoviricetes</taxon>
    </lineage>
</organism>
<protein>
    <submittedName>
        <fullName evidence="1">Nucleoid-associated protein</fullName>
    </submittedName>
</protein>